<dbReference type="Proteomes" id="UP001500843">
    <property type="component" value="Unassembled WGS sequence"/>
</dbReference>
<dbReference type="Gene3D" id="3.40.50.720">
    <property type="entry name" value="NAD(P)-binding Rossmann-like Domain"/>
    <property type="match status" value="1"/>
</dbReference>
<protein>
    <submittedName>
        <fullName evidence="6">SDR family NAD(P)-dependent oxidoreductase</fullName>
    </submittedName>
</protein>
<dbReference type="PIRSF" id="PIRSF000126">
    <property type="entry name" value="11-beta-HSD1"/>
    <property type="match status" value="1"/>
</dbReference>
<feature type="signal peptide" evidence="4">
    <location>
        <begin position="1"/>
        <end position="23"/>
    </location>
</feature>
<keyword evidence="7" id="KW-1185">Reference proteome</keyword>
<name>A0ABP8WNY2_9MICO</name>
<evidence type="ECO:0000313" key="7">
    <source>
        <dbReference type="Proteomes" id="UP001500843"/>
    </source>
</evidence>
<evidence type="ECO:0000256" key="1">
    <source>
        <dbReference type="ARBA" id="ARBA00006484"/>
    </source>
</evidence>
<dbReference type="EMBL" id="BAABHM010000006">
    <property type="protein sequence ID" value="GAA4692932.1"/>
    <property type="molecule type" value="Genomic_DNA"/>
</dbReference>
<comment type="caution">
    <text evidence="6">The sequence shown here is derived from an EMBL/GenBank/DDBJ whole genome shotgun (WGS) entry which is preliminary data.</text>
</comment>
<evidence type="ECO:0000256" key="2">
    <source>
        <dbReference type="ARBA" id="ARBA00023002"/>
    </source>
</evidence>
<dbReference type="InterPro" id="IPR002347">
    <property type="entry name" value="SDR_fam"/>
</dbReference>
<evidence type="ECO:0000259" key="5">
    <source>
        <dbReference type="SMART" id="SM00822"/>
    </source>
</evidence>
<dbReference type="InterPro" id="IPR036291">
    <property type="entry name" value="NAD(P)-bd_dom_sf"/>
</dbReference>
<organism evidence="6 7">
    <name type="scientific">Promicromonospora umidemergens</name>
    <dbReference type="NCBI Taxonomy" id="629679"/>
    <lineage>
        <taxon>Bacteria</taxon>
        <taxon>Bacillati</taxon>
        <taxon>Actinomycetota</taxon>
        <taxon>Actinomycetes</taxon>
        <taxon>Micrococcales</taxon>
        <taxon>Promicromonosporaceae</taxon>
        <taxon>Promicromonospora</taxon>
    </lineage>
</organism>
<proteinExistence type="inferred from homology"/>
<gene>
    <name evidence="6" type="ORF">GCM10023198_10330</name>
</gene>
<dbReference type="SMART" id="SM00822">
    <property type="entry name" value="PKS_KR"/>
    <property type="match status" value="1"/>
</dbReference>
<dbReference type="InterPro" id="IPR057326">
    <property type="entry name" value="KR_dom"/>
</dbReference>
<evidence type="ECO:0000256" key="4">
    <source>
        <dbReference type="SAM" id="SignalP"/>
    </source>
</evidence>
<keyword evidence="4" id="KW-0732">Signal</keyword>
<dbReference type="PANTHER" id="PTHR42901">
    <property type="entry name" value="ALCOHOL DEHYDROGENASE"/>
    <property type="match status" value="1"/>
</dbReference>
<accession>A0ABP8WNY2</accession>
<dbReference type="SUPFAM" id="SSF51735">
    <property type="entry name" value="NAD(P)-binding Rossmann-fold domains"/>
    <property type="match status" value="1"/>
</dbReference>
<evidence type="ECO:0000313" key="6">
    <source>
        <dbReference type="EMBL" id="GAA4692932.1"/>
    </source>
</evidence>
<comment type="similarity">
    <text evidence="1 3">Belongs to the short-chain dehydrogenases/reductases (SDR) family.</text>
</comment>
<feature type="chain" id="PRO_5046807138" evidence="4">
    <location>
        <begin position="24"/>
        <end position="294"/>
    </location>
</feature>
<dbReference type="PRINTS" id="PR00080">
    <property type="entry name" value="SDRFAMILY"/>
</dbReference>
<keyword evidence="2" id="KW-0560">Oxidoreductase</keyword>
<reference evidence="7" key="1">
    <citation type="journal article" date="2019" name="Int. J. Syst. Evol. Microbiol.">
        <title>The Global Catalogue of Microorganisms (GCM) 10K type strain sequencing project: providing services to taxonomists for standard genome sequencing and annotation.</title>
        <authorList>
            <consortium name="The Broad Institute Genomics Platform"/>
            <consortium name="The Broad Institute Genome Sequencing Center for Infectious Disease"/>
            <person name="Wu L."/>
            <person name="Ma J."/>
        </authorList>
    </citation>
    <scope>NUCLEOTIDE SEQUENCE [LARGE SCALE GENOMIC DNA]</scope>
    <source>
        <strain evidence="7">JCM 17975</strain>
    </source>
</reference>
<sequence>MVILPSVLMLALSATLCLQCSMADIDFTSQTTIVTGASSGIGAAFARALAKRGSDVILVARRLDRLQELASEVERDHGVRATPIALDLSVRGAGQALADEVATRGLTVTGLVNNAGFGTDGPFHEEDPDRLQDEIAVDVANLVDISRAFIEPLRQSGRGVLVNVASMAAYLPGPDMAVYSAAKAFVLSFTEALWYESRSNGLRVLSLAPGLTRTEFFDDLAGGAYNGSYQTPGQVVETGLRSLDRGNRRPSVVSGRGNAIASELGRLFTRRRAVLLSGSFGARSRNAGIAAAHH</sequence>
<dbReference type="PANTHER" id="PTHR42901:SF1">
    <property type="entry name" value="ALCOHOL DEHYDROGENASE"/>
    <property type="match status" value="1"/>
</dbReference>
<evidence type="ECO:0000256" key="3">
    <source>
        <dbReference type="RuleBase" id="RU000363"/>
    </source>
</evidence>
<dbReference type="PRINTS" id="PR00081">
    <property type="entry name" value="GDHRDH"/>
</dbReference>
<feature type="domain" description="Ketoreductase" evidence="5">
    <location>
        <begin position="30"/>
        <end position="210"/>
    </location>
</feature>
<dbReference type="Pfam" id="PF00106">
    <property type="entry name" value="adh_short"/>
    <property type="match status" value="1"/>
</dbReference>